<dbReference type="GO" id="GO:0000976">
    <property type="term" value="F:transcription cis-regulatory region binding"/>
    <property type="evidence" value="ECO:0007669"/>
    <property type="project" value="TreeGrafter"/>
</dbReference>
<dbReference type="GO" id="GO:0045944">
    <property type="term" value="P:positive regulation of transcription by RNA polymerase II"/>
    <property type="evidence" value="ECO:0007669"/>
    <property type="project" value="TreeGrafter"/>
</dbReference>
<dbReference type="InterPro" id="IPR036864">
    <property type="entry name" value="Zn2-C6_fun-type_DNA-bd_sf"/>
</dbReference>
<accession>A0A4U0UEX4</accession>
<dbReference type="InterPro" id="IPR001138">
    <property type="entry name" value="Zn2Cys6_DnaBD"/>
</dbReference>
<dbReference type="SMART" id="SM00066">
    <property type="entry name" value="GAL4"/>
    <property type="match status" value="1"/>
</dbReference>
<dbReference type="SUPFAM" id="SSF57701">
    <property type="entry name" value="Zn2/Cys6 DNA-binding domain"/>
    <property type="match status" value="1"/>
</dbReference>
<dbReference type="AlphaFoldDB" id="A0A4U0UEX4"/>
<name>A0A4U0UEX4_9PEZI</name>
<comment type="subcellular location">
    <subcellularLocation>
        <location evidence="1">Nucleus</location>
    </subcellularLocation>
</comment>
<evidence type="ECO:0000256" key="2">
    <source>
        <dbReference type="ARBA" id="ARBA00023242"/>
    </source>
</evidence>
<proteinExistence type="predicted"/>
<keyword evidence="5" id="KW-1185">Reference proteome</keyword>
<feature type="domain" description="Zn(2)-C6 fungal-type" evidence="3">
    <location>
        <begin position="15"/>
        <end position="45"/>
    </location>
</feature>
<dbReference type="Pfam" id="PF00172">
    <property type="entry name" value="Zn_clus"/>
    <property type="match status" value="1"/>
</dbReference>
<dbReference type="OrthoDB" id="4525710at2759"/>
<dbReference type="PROSITE" id="PS50048">
    <property type="entry name" value="ZN2_CY6_FUNGAL_2"/>
    <property type="match status" value="1"/>
</dbReference>
<dbReference type="Gene3D" id="4.10.240.10">
    <property type="entry name" value="Zn(2)-C6 fungal-type DNA-binding domain"/>
    <property type="match status" value="1"/>
</dbReference>
<dbReference type="PROSITE" id="PS00463">
    <property type="entry name" value="ZN2_CY6_FUNGAL_1"/>
    <property type="match status" value="1"/>
</dbReference>
<comment type="caution">
    <text evidence="4">The sequence shown here is derived from an EMBL/GenBank/DDBJ whole genome shotgun (WGS) entry which is preliminary data.</text>
</comment>
<reference evidence="4 5" key="1">
    <citation type="submission" date="2017-03" db="EMBL/GenBank/DDBJ databases">
        <title>Genomes of endolithic fungi from Antarctica.</title>
        <authorList>
            <person name="Coleine C."/>
            <person name="Masonjones S."/>
            <person name="Stajich J.E."/>
        </authorList>
    </citation>
    <scope>NUCLEOTIDE SEQUENCE [LARGE SCALE GENOMIC DNA]</scope>
    <source>
        <strain evidence="4 5">CCFEE 6315</strain>
    </source>
</reference>
<dbReference type="PANTHER" id="PTHR37534:SF2">
    <property type="entry name" value="N-ACETYLTRANSFERASE DOMAIN-CONTAINING PROTEIN"/>
    <property type="match status" value="1"/>
</dbReference>
<dbReference type="GO" id="GO:0000981">
    <property type="term" value="F:DNA-binding transcription factor activity, RNA polymerase II-specific"/>
    <property type="evidence" value="ECO:0007669"/>
    <property type="project" value="InterPro"/>
</dbReference>
<dbReference type="CDD" id="cd00067">
    <property type="entry name" value="GAL4"/>
    <property type="match status" value="1"/>
</dbReference>
<protein>
    <recommendedName>
        <fullName evidence="3">Zn(2)-C6 fungal-type domain-containing protein</fullName>
    </recommendedName>
</protein>
<dbReference type="PANTHER" id="PTHR37534">
    <property type="entry name" value="TRANSCRIPTIONAL ACTIVATOR PROTEIN UGA3"/>
    <property type="match status" value="1"/>
</dbReference>
<dbReference type="GO" id="GO:0005634">
    <property type="term" value="C:nucleus"/>
    <property type="evidence" value="ECO:0007669"/>
    <property type="project" value="UniProtKB-SubCell"/>
</dbReference>
<evidence type="ECO:0000259" key="3">
    <source>
        <dbReference type="PROSITE" id="PS50048"/>
    </source>
</evidence>
<gene>
    <name evidence="4" type="ORF">B0A50_01181</name>
</gene>
<dbReference type="EMBL" id="NAJL01000004">
    <property type="protein sequence ID" value="TKA32955.1"/>
    <property type="molecule type" value="Genomic_DNA"/>
</dbReference>
<dbReference type="GO" id="GO:0008270">
    <property type="term" value="F:zinc ion binding"/>
    <property type="evidence" value="ECO:0007669"/>
    <property type="project" value="InterPro"/>
</dbReference>
<organism evidence="4 5">
    <name type="scientific">Salinomyces thailandicus</name>
    <dbReference type="NCBI Taxonomy" id="706561"/>
    <lineage>
        <taxon>Eukaryota</taxon>
        <taxon>Fungi</taxon>
        <taxon>Dikarya</taxon>
        <taxon>Ascomycota</taxon>
        <taxon>Pezizomycotina</taxon>
        <taxon>Dothideomycetes</taxon>
        <taxon>Dothideomycetidae</taxon>
        <taxon>Mycosphaerellales</taxon>
        <taxon>Teratosphaeriaceae</taxon>
        <taxon>Salinomyces</taxon>
    </lineage>
</organism>
<dbReference type="Proteomes" id="UP000308549">
    <property type="component" value="Unassembled WGS sequence"/>
</dbReference>
<evidence type="ECO:0000313" key="5">
    <source>
        <dbReference type="Proteomes" id="UP000308549"/>
    </source>
</evidence>
<evidence type="ECO:0000313" key="4">
    <source>
        <dbReference type="EMBL" id="TKA32955.1"/>
    </source>
</evidence>
<dbReference type="InterPro" id="IPR021858">
    <property type="entry name" value="Fun_TF"/>
</dbReference>
<sequence length="516" mass="58195">MENEVKAAGGRAAVVCEACRIRHRKCDFEDRICKQCLDNGIDCIRQPGVKFRYDPRQRLLAAESPGTQQRLTRNHPSVEFFDETPGLLYFYTGYDAQQIVTSQTPQYDEASSTHLVGLPTPDAFPPYLSPAGDQTSSELAAGYSPGQWTSAHPFSESEARLVRNFAENMALWTDITDPVRSFEFEVPRRALTEPLLRHAICAFSARHLHRAEGRTGGEEEALDHQNKCLELLIPAMSGGQFISVSTLTAVAVMRQNEEMDEHDHRFHLEGASRIFNMAPQFATVGGLGEAAAWLCLREDIYVSLTTQSPMNIRTDSFYRSATILQDSDFSRTQRMVVGLAVLLKRAFTSPLDQADILASETEITEWHRSKPASFEAIYYRPRSLKDNRCYPEIWMLSPHHAVGLQYFHIAQIVLLTLKGGTAGKPYEHLADSRIREREIRQHLSTVVGIAISNPRAENTWFTARHCLSVWSGCLHRAKDRQAALTFLADMEARTGWRTKALVEGMQRSWAEDSDDE</sequence>
<evidence type="ECO:0000256" key="1">
    <source>
        <dbReference type="ARBA" id="ARBA00004123"/>
    </source>
</evidence>
<dbReference type="Pfam" id="PF11951">
    <property type="entry name" value="Fungal_trans_2"/>
    <property type="match status" value="1"/>
</dbReference>
<keyword evidence="2" id="KW-0539">Nucleus</keyword>